<dbReference type="InterPro" id="IPR038324">
    <property type="entry name" value="Rpb4/RPC9_sf"/>
</dbReference>
<dbReference type="PANTHER" id="PTHR15561">
    <property type="entry name" value="CALCITONIN GENE-RELATED PEPTIDE-RECEPTOR COMPONENT PROTEIN"/>
    <property type="match status" value="1"/>
</dbReference>
<dbReference type="OrthoDB" id="1746530at2759"/>
<protein>
    <recommendedName>
        <fullName evidence="3">DNA-directed RNA polymerase III subunit RPC9</fullName>
    </recommendedName>
</protein>
<keyword evidence="4" id="KW-0240">DNA-directed RNA polymerase</keyword>
<evidence type="ECO:0000256" key="7">
    <source>
        <dbReference type="SAM" id="MobiDB-lite"/>
    </source>
</evidence>
<dbReference type="PANTHER" id="PTHR15561:SF0">
    <property type="entry name" value="DNA-DIRECTED RNA POLYMERASE III SUBUNIT RPC9"/>
    <property type="match status" value="1"/>
</dbReference>
<dbReference type="SMART" id="SM00657">
    <property type="entry name" value="RPOL4c"/>
    <property type="match status" value="1"/>
</dbReference>
<evidence type="ECO:0000313" key="10">
    <source>
        <dbReference type="Proteomes" id="UP000187203"/>
    </source>
</evidence>
<dbReference type="InterPro" id="IPR010997">
    <property type="entry name" value="HRDC-like_sf"/>
</dbReference>
<dbReference type="GO" id="GO:0005666">
    <property type="term" value="C:RNA polymerase III complex"/>
    <property type="evidence" value="ECO:0007669"/>
    <property type="project" value="InterPro"/>
</dbReference>
<dbReference type="GO" id="GO:0006384">
    <property type="term" value="P:transcription initiation at RNA polymerase III promoter"/>
    <property type="evidence" value="ECO:0007669"/>
    <property type="project" value="InterPro"/>
</dbReference>
<evidence type="ECO:0000256" key="4">
    <source>
        <dbReference type="ARBA" id="ARBA00022478"/>
    </source>
</evidence>
<dbReference type="GO" id="GO:0000166">
    <property type="term" value="F:nucleotide binding"/>
    <property type="evidence" value="ECO:0007669"/>
    <property type="project" value="InterPro"/>
</dbReference>
<organism evidence="9 10">
    <name type="scientific">Corchorus olitorius</name>
    <dbReference type="NCBI Taxonomy" id="93759"/>
    <lineage>
        <taxon>Eukaryota</taxon>
        <taxon>Viridiplantae</taxon>
        <taxon>Streptophyta</taxon>
        <taxon>Embryophyta</taxon>
        <taxon>Tracheophyta</taxon>
        <taxon>Spermatophyta</taxon>
        <taxon>Magnoliopsida</taxon>
        <taxon>eudicotyledons</taxon>
        <taxon>Gunneridae</taxon>
        <taxon>Pentapetalae</taxon>
        <taxon>rosids</taxon>
        <taxon>malvids</taxon>
        <taxon>Malvales</taxon>
        <taxon>Malvaceae</taxon>
        <taxon>Grewioideae</taxon>
        <taxon>Apeibeae</taxon>
        <taxon>Corchorus</taxon>
    </lineage>
</organism>
<dbReference type="InterPro" id="IPR006590">
    <property type="entry name" value="RNA_pol_Rpb4/RPC9_core"/>
</dbReference>
<dbReference type="InterPro" id="IPR038846">
    <property type="entry name" value="RPC9"/>
</dbReference>
<feature type="compositionally biased region" description="Basic and acidic residues" evidence="7">
    <location>
        <begin position="164"/>
        <end position="186"/>
    </location>
</feature>
<evidence type="ECO:0000256" key="6">
    <source>
        <dbReference type="ARBA" id="ARBA00023242"/>
    </source>
</evidence>
<comment type="subcellular location">
    <subcellularLocation>
        <location evidence="1">Nucleus</location>
    </subcellularLocation>
</comment>
<keyword evidence="5" id="KW-0804">Transcription</keyword>
<evidence type="ECO:0000256" key="5">
    <source>
        <dbReference type="ARBA" id="ARBA00023163"/>
    </source>
</evidence>
<sequence>MAMATSPPLSKAAPPQPLTLSSLVAAPPSPLRETSSDASLFAGALEFILLGIGFRLPALGLLAGPGIIYSREVSVSVTPEDEDVFDYLVDSAACNQTKEHINEFLEKCNNYRLAKAEILNIINLRPSTLVEIDPIIEKPDKRFGQDQLEELVNTVVEVLPEPPSQKDAEQGNNADEPKTTDKKNMDENAAETQTTDQENMDEDDDELIDEGQIGQDEEIEQMEDQ</sequence>
<feature type="region of interest" description="Disordered" evidence="7">
    <location>
        <begin position="160"/>
        <end position="225"/>
    </location>
</feature>
<dbReference type="Proteomes" id="UP000187203">
    <property type="component" value="Unassembled WGS sequence"/>
</dbReference>
<reference evidence="10" key="1">
    <citation type="submission" date="2013-09" db="EMBL/GenBank/DDBJ databases">
        <title>Corchorus olitorius genome sequencing.</title>
        <authorList>
            <person name="Alam M."/>
            <person name="Haque M.S."/>
            <person name="Islam M.S."/>
            <person name="Emdad E.M."/>
            <person name="Islam M.M."/>
            <person name="Ahmed B."/>
            <person name="Halim A."/>
            <person name="Hossen Q.M.M."/>
            <person name="Hossain M.Z."/>
            <person name="Ahmed R."/>
            <person name="Khan M.M."/>
            <person name="Islam R."/>
            <person name="Rashid M.M."/>
            <person name="Khan S.A."/>
            <person name="Rahman M.S."/>
            <person name="Alam M."/>
            <person name="Yahiya A.S."/>
            <person name="Khan M.S."/>
            <person name="Azam M.S."/>
            <person name="Haque T."/>
            <person name="Lashkar M.Z.H."/>
            <person name="Akhand A.I."/>
            <person name="Morshed G."/>
            <person name="Roy S."/>
            <person name="Uddin K.S."/>
            <person name="Rabeya T."/>
            <person name="Hossain A.S."/>
            <person name="Chowdhury A."/>
            <person name="Snigdha A.R."/>
            <person name="Mortoza M.S."/>
            <person name="Matin S.A."/>
            <person name="Hoque S.M.E."/>
            <person name="Islam M.K."/>
            <person name="Roy D.K."/>
            <person name="Haider R."/>
            <person name="Moosa M.M."/>
            <person name="Elias S.M."/>
            <person name="Hasan A.M."/>
            <person name="Jahan S."/>
            <person name="Shafiuddin M."/>
            <person name="Mahmood N."/>
            <person name="Shommy N.S."/>
        </authorList>
    </citation>
    <scope>NUCLEOTIDE SEQUENCE [LARGE SCALE GENOMIC DNA]</scope>
    <source>
        <strain evidence="10">cv. O-4</strain>
    </source>
</reference>
<evidence type="ECO:0000313" key="9">
    <source>
        <dbReference type="EMBL" id="OMO85584.1"/>
    </source>
</evidence>
<accession>A0A1R3ISN7</accession>
<name>A0A1R3ISN7_9ROSI</name>
<keyword evidence="6" id="KW-0539">Nucleus</keyword>
<dbReference type="STRING" id="93759.A0A1R3ISN7"/>
<dbReference type="Gene3D" id="1.20.1250.40">
    <property type="match status" value="1"/>
</dbReference>
<evidence type="ECO:0000259" key="8">
    <source>
        <dbReference type="SMART" id="SM00657"/>
    </source>
</evidence>
<evidence type="ECO:0000256" key="2">
    <source>
        <dbReference type="ARBA" id="ARBA00006898"/>
    </source>
</evidence>
<keyword evidence="10" id="KW-1185">Reference proteome</keyword>
<gene>
    <name evidence="9" type="ORF">COLO4_21559</name>
</gene>
<evidence type="ECO:0000256" key="1">
    <source>
        <dbReference type="ARBA" id="ARBA00004123"/>
    </source>
</evidence>
<comment type="similarity">
    <text evidence="2">Belongs to the eukaryotic RPC9 RNA polymerase subunit family.</text>
</comment>
<proteinExistence type="inferred from homology"/>
<dbReference type="AlphaFoldDB" id="A0A1R3ISN7"/>
<dbReference type="InterPro" id="IPR005574">
    <property type="entry name" value="Rpb4/RPC9"/>
</dbReference>
<evidence type="ECO:0000256" key="3">
    <source>
        <dbReference type="ARBA" id="ARBA00016672"/>
    </source>
</evidence>
<feature type="compositionally biased region" description="Acidic residues" evidence="7">
    <location>
        <begin position="198"/>
        <end position="225"/>
    </location>
</feature>
<feature type="domain" description="RNA polymerase Rpb4/RPC9 core" evidence="8">
    <location>
        <begin position="39"/>
        <end position="162"/>
    </location>
</feature>
<dbReference type="Pfam" id="PF03874">
    <property type="entry name" value="RNA_pol_Rpb4"/>
    <property type="match status" value="1"/>
</dbReference>
<dbReference type="EMBL" id="AWUE01017691">
    <property type="protein sequence ID" value="OMO85584.1"/>
    <property type="molecule type" value="Genomic_DNA"/>
</dbReference>
<dbReference type="SUPFAM" id="SSF47819">
    <property type="entry name" value="HRDC-like"/>
    <property type="match status" value="1"/>
</dbReference>
<comment type="caution">
    <text evidence="9">The sequence shown here is derived from an EMBL/GenBank/DDBJ whole genome shotgun (WGS) entry which is preliminary data.</text>
</comment>